<gene>
    <name evidence="1" type="ORF">pipiens_000197</name>
</gene>
<evidence type="ECO:0000313" key="1">
    <source>
        <dbReference type="EMBL" id="KAL1399042.1"/>
    </source>
</evidence>
<name>A0ABD1DH63_CULPP</name>
<feature type="non-terminal residue" evidence="1">
    <location>
        <position position="135"/>
    </location>
</feature>
<proteinExistence type="predicted"/>
<dbReference type="AlphaFoldDB" id="A0ABD1DH63"/>
<organism evidence="1 2">
    <name type="scientific">Culex pipiens pipiens</name>
    <name type="common">Northern house mosquito</name>
    <dbReference type="NCBI Taxonomy" id="38569"/>
    <lineage>
        <taxon>Eukaryota</taxon>
        <taxon>Metazoa</taxon>
        <taxon>Ecdysozoa</taxon>
        <taxon>Arthropoda</taxon>
        <taxon>Hexapoda</taxon>
        <taxon>Insecta</taxon>
        <taxon>Pterygota</taxon>
        <taxon>Neoptera</taxon>
        <taxon>Endopterygota</taxon>
        <taxon>Diptera</taxon>
        <taxon>Nematocera</taxon>
        <taxon>Culicoidea</taxon>
        <taxon>Culicidae</taxon>
        <taxon>Culicinae</taxon>
        <taxon>Culicini</taxon>
        <taxon>Culex</taxon>
        <taxon>Culex</taxon>
    </lineage>
</organism>
<reference evidence="1 2" key="1">
    <citation type="submission" date="2024-05" db="EMBL/GenBank/DDBJ databases">
        <title>Culex pipiens pipiens assembly and annotation.</title>
        <authorList>
            <person name="Alout H."/>
            <person name="Durand T."/>
        </authorList>
    </citation>
    <scope>NUCLEOTIDE SEQUENCE [LARGE SCALE GENOMIC DNA]</scope>
    <source>
        <strain evidence="1">HA-2024</strain>
        <tissue evidence="1">Whole body</tissue>
    </source>
</reference>
<accession>A0ABD1DH63</accession>
<dbReference type="Proteomes" id="UP001562425">
    <property type="component" value="Unassembled WGS sequence"/>
</dbReference>
<dbReference type="EMBL" id="JBEHCU010005678">
    <property type="protein sequence ID" value="KAL1399042.1"/>
    <property type="molecule type" value="Genomic_DNA"/>
</dbReference>
<keyword evidence="2" id="KW-1185">Reference proteome</keyword>
<comment type="caution">
    <text evidence="1">The sequence shown here is derived from an EMBL/GenBank/DDBJ whole genome shotgun (WGS) entry which is preliminary data.</text>
</comment>
<evidence type="ECO:0000313" key="2">
    <source>
        <dbReference type="Proteomes" id="UP001562425"/>
    </source>
</evidence>
<protein>
    <submittedName>
        <fullName evidence="1">Uncharacterized protein</fullName>
    </submittedName>
</protein>
<sequence length="135" mass="14626">MRAKLNRRREWSPSPVPPVPGLLLRRYGVSAFVTTSDGIRSRWGILLGETFPDSVPVPPESAGVGEAVSVARLGVARVGVIGAEPRDWSPPVGKLVARTFSSTSMELGNDPWMLLTRAFTWSKLPLRSITLADSS</sequence>